<name>A0A5A9XQY0_9BACT</name>
<proteinExistence type="inferred from homology"/>
<evidence type="ECO:0000256" key="8">
    <source>
        <dbReference type="PROSITE-ProRule" id="PRU01360"/>
    </source>
</evidence>
<dbReference type="Gene3D" id="2.170.130.10">
    <property type="entry name" value="TonB-dependent receptor, plug domain"/>
    <property type="match status" value="1"/>
</dbReference>
<dbReference type="Gene3D" id="2.40.170.20">
    <property type="entry name" value="TonB-dependent receptor, beta-barrel domain"/>
    <property type="match status" value="1"/>
</dbReference>
<keyword evidence="3 8" id="KW-1134">Transmembrane beta strand</keyword>
<keyword evidence="6 8" id="KW-0472">Membrane</keyword>
<gene>
    <name evidence="11" type="ORF">ET418_02570</name>
</gene>
<evidence type="ECO:0000256" key="4">
    <source>
        <dbReference type="ARBA" id="ARBA00022692"/>
    </source>
</evidence>
<dbReference type="OrthoDB" id="5389752at2"/>
<keyword evidence="5" id="KW-0732">Signal</keyword>
<accession>A0A5A9XQY0</accession>
<evidence type="ECO:0000256" key="3">
    <source>
        <dbReference type="ARBA" id="ARBA00022452"/>
    </source>
</evidence>
<feature type="region of interest" description="Disordered" evidence="9">
    <location>
        <begin position="198"/>
        <end position="224"/>
    </location>
</feature>
<keyword evidence="7 8" id="KW-0998">Cell outer membrane</keyword>
<evidence type="ECO:0000313" key="12">
    <source>
        <dbReference type="Proteomes" id="UP000324298"/>
    </source>
</evidence>
<protein>
    <submittedName>
        <fullName evidence="11">TonB-dependent receptor</fullName>
    </submittedName>
</protein>
<dbReference type="GO" id="GO:0044718">
    <property type="term" value="P:siderophore transmembrane transport"/>
    <property type="evidence" value="ECO:0007669"/>
    <property type="project" value="TreeGrafter"/>
</dbReference>
<dbReference type="SUPFAM" id="SSF56935">
    <property type="entry name" value="Porins"/>
    <property type="match status" value="1"/>
</dbReference>
<feature type="domain" description="TonB-dependent receptor plug" evidence="10">
    <location>
        <begin position="87"/>
        <end position="191"/>
    </location>
</feature>
<dbReference type="PROSITE" id="PS52016">
    <property type="entry name" value="TONB_DEPENDENT_REC_3"/>
    <property type="match status" value="1"/>
</dbReference>
<evidence type="ECO:0000256" key="9">
    <source>
        <dbReference type="SAM" id="MobiDB-lite"/>
    </source>
</evidence>
<dbReference type="GO" id="GO:0015344">
    <property type="term" value="F:siderophore uptake transmembrane transporter activity"/>
    <property type="evidence" value="ECO:0007669"/>
    <property type="project" value="TreeGrafter"/>
</dbReference>
<evidence type="ECO:0000256" key="7">
    <source>
        <dbReference type="ARBA" id="ARBA00023237"/>
    </source>
</evidence>
<dbReference type="EMBL" id="SRSD01000001">
    <property type="protein sequence ID" value="KAA0895424.1"/>
    <property type="molecule type" value="Genomic_DNA"/>
</dbReference>
<reference evidence="11 12" key="1">
    <citation type="submission" date="2019-04" db="EMBL/GenBank/DDBJ databases">
        <title>Geobacter ruber sp. nov., ferric-reducing bacteria isolated from paddy soil.</title>
        <authorList>
            <person name="Xu Z."/>
            <person name="Masuda Y."/>
            <person name="Itoh H."/>
            <person name="Senoo K."/>
        </authorList>
    </citation>
    <scope>NUCLEOTIDE SEQUENCE [LARGE SCALE GENOMIC DNA]</scope>
    <source>
        <strain evidence="11 12">Red88</strain>
    </source>
</reference>
<organism evidence="11 12">
    <name type="scientific">Oryzomonas rubra</name>
    <dbReference type="NCBI Taxonomy" id="2509454"/>
    <lineage>
        <taxon>Bacteria</taxon>
        <taxon>Pseudomonadati</taxon>
        <taxon>Thermodesulfobacteriota</taxon>
        <taxon>Desulfuromonadia</taxon>
        <taxon>Geobacterales</taxon>
        <taxon>Geobacteraceae</taxon>
        <taxon>Oryzomonas</taxon>
    </lineage>
</organism>
<dbReference type="InterPro" id="IPR039426">
    <property type="entry name" value="TonB-dep_rcpt-like"/>
</dbReference>
<dbReference type="InterPro" id="IPR012910">
    <property type="entry name" value="Plug_dom"/>
</dbReference>
<keyword evidence="11" id="KW-0675">Receptor</keyword>
<dbReference type="GO" id="GO:0009279">
    <property type="term" value="C:cell outer membrane"/>
    <property type="evidence" value="ECO:0007669"/>
    <property type="project" value="UniProtKB-SubCell"/>
</dbReference>
<dbReference type="InterPro" id="IPR036942">
    <property type="entry name" value="Beta-barrel_TonB_sf"/>
</dbReference>
<dbReference type="Pfam" id="PF07715">
    <property type="entry name" value="Plug"/>
    <property type="match status" value="1"/>
</dbReference>
<dbReference type="RefSeq" id="WP_149306004.1">
    <property type="nucleotide sequence ID" value="NZ_SRSD01000001.1"/>
</dbReference>
<evidence type="ECO:0000259" key="10">
    <source>
        <dbReference type="Pfam" id="PF07715"/>
    </source>
</evidence>
<dbReference type="AlphaFoldDB" id="A0A5A9XQY0"/>
<sequence>MNKYQNTQRVSNVLDIQSLFLVVSRAQNPIMALYKPQHTISTILVALCLALGTLPCLAWGEEVDETLDLFSAWQEEASTASRAPKPLSQTAENVTVVTAADIEALNAHTLADVLATIPGIQTQQRGGPGGQSFTFIQSSDYNHVLVLVDGVAINTSGNFADTALIPARVIERIEIVKGAGSSSWGQALGGVISVTTHSPEQGRKLGGTADASQGERGTTDAGLSLSGTDGRLGYYLSGGYLGSGGLLPYHTIYSRNIFGRLAWDLPGQGQVWGNIGYTKADNRGDSYVSEINSQEKEDAKQLTASVGLRNPLTGAIDIEAIVRHLNHGSDYFSSAISTGAADPQRSFRDRVYGADVKLTWREENNLLVLGGVYEQTEANLVYGSDATFVKIKHFGLYLNDTLNIGAISIIPGARFDNTSGRTDTFSPSLGVVWRLTDETLLRGYTGLGYSLRDIANTNIERIWTSQIGMESQAVPYLWLKGTLFRNQKWDIQTYNFDTQTYYPEKQIALGAELEARTVPVWNTSLATGYTFTDTTRSIDGSQVYGLPRHTVQASVHYDDKTFRGVLTGRHIWWNQDPSYLARYYGLVWDLHLGATVLKREKTTLEVFFSGHNLFNGAQFSDSYTPNPSRWFEGGMRVRF</sequence>
<evidence type="ECO:0000256" key="2">
    <source>
        <dbReference type="ARBA" id="ARBA00022448"/>
    </source>
</evidence>
<dbReference type="PANTHER" id="PTHR30069">
    <property type="entry name" value="TONB-DEPENDENT OUTER MEMBRANE RECEPTOR"/>
    <property type="match status" value="1"/>
</dbReference>
<evidence type="ECO:0000256" key="6">
    <source>
        <dbReference type="ARBA" id="ARBA00023136"/>
    </source>
</evidence>
<keyword evidence="4 8" id="KW-0812">Transmembrane</keyword>
<evidence type="ECO:0000256" key="1">
    <source>
        <dbReference type="ARBA" id="ARBA00004571"/>
    </source>
</evidence>
<keyword evidence="2 8" id="KW-0813">Transport</keyword>
<keyword evidence="12" id="KW-1185">Reference proteome</keyword>
<evidence type="ECO:0000313" key="11">
    <source>
        <dbReference type="EMBL" id="KAA0895424.1"/>
    </source>
</evidence>
<dbReference type="Proteomes" id="UP000324298">
    <property type="component" value="Unassembled WGS sequence"/>
</dbReference>
<dbReference type="InterPro" id="IPR037066">
    <property type="entry name" value="Plug_dom_sf"/>
</dbReference>
<evidence type="ECO:0000256" key="5">
    <source>
        <dbReference type="ARBA" id="ARBA00022729"/>
    </source>
</evidence>
<comment type="subcellular location">
    <subcellularLocation>
        <location evidence="1 8">Cell outer membrane</location>
        <topology evidence="1 8">Multi-pass membrane protein</topology>
    </subcellularLocation>
</comment>
<comment type="similarity">
    <text evidence="8">Belongs to the TonB-dependent receptor family.</text>
</comment>
<dbReference type="PANTHER" id="PTHR30069:SF53">
    <property type="entry name" value="COLICIN I RECEPTOR-RELATED"/>
    <property type="match status" value="1"/>
</dbReference>
<comment type="caution">
    <text evidence="11">The sequence shown here is derived from an EMBL/GenBank/DDBJ whole genome shotgun (WGS) entry which is preliminary data.</text>
</comment>